<evidence type="ECO:0000313" key="2">
    <source>
        <dbReference type="EMBL" id="GID72079.1"/>
    </source>
</evidence>
<gene>
    <name evidence="2" type="ORF">Ade02nite_07200</name>
</gene>
<organism evidence="2 3">
    <name type="scientific">Paractinoplanes deccanensis</name>
    <dbReference type="NCBI Taxonomy" id="113561"/>
    <lineage>
        <taxon>Bacteria</taxon>
        <taxon>Bacillati</taxon>
        <taxon>Actinomycetota</taxon>
        <taxon>Actinomycetes</taxon>
        <taxon>Micromonosporales</taxon>
        <taxon>Micromonosporaceae</taxon>
        <taxon>Paractinoplanes</taxon>
    </lineage>
</organism>
<evidence type="ECO:0008006" key="4">
    <source>
        <dbReference type="Google" id="ProtNLM"/>
    </source>
</evidence>
<feature type="region of interest" description="Disordered" evidence="1">
    <location>
        <begin position="100"/>
        <end position="177"/>
    </location>
</feature>
<reference evidence="2 3" key="1">
    <citation type="submission" date="2021-01" db="EMBL/GenBank/DDBJ databases">
        <title>Whole genome shotgun sequence of Actinoplanes deccanensis NBRC 13994.</title>
        <authorList>
            <person name="Komaki H."/>
            <person name="Tamura T."/>
        </authorList>
    </citation>
    <scope>NUCLEOTIDE SEQUENCE [LARGE SCALE GENOMIC DNA]</scope>
    <source>
        <strain evidence="2 3">NBRC 13994</strain>
    </source>
</reference>
<protein>
    <recommendedName>
        <fullName evidence="4">Flavin reductase</fullName>
    </recommendedName>
</protein>
<feature type="compositionally biased region" description="Polar residues" evidence="1">
    <location>
        <begin position="106"/>
        <end position="121"/>
    </location>
</feature>
<name>A0ABQ3XWE8_9ACTN</name>
<keyword evidence="3" id="KW-1185">Reference proteome</keyword>
<dbReference type="EMBL" id="BOMI01000010">
    <property type="protein sequence ID" value="GID72079.1"/>
    <property type="molecule type" value="Genomic_DNA"/>
</dbReference>
<evidence type="ECO:0000256" key="1">
    <source>
        <dbReference type="SAM" id="MobiDB-lite"/>
    </source>
</evidence>
<comment type="caution">
    <text evidence="2">The sequence shown here is derived from an EMBL/GenBank/DDBJ whole genome shotgun (WGS) entry which is preliminary data.</text>
</comment>
<accession>A0ABQ3XWE8</accession>
<feature type="compositionally biased region" description="Low complexity" evidence="1">
    <location>
        <begin position="126"/>
        <end position="142"/>
    </location>
</feature>
<sequence length="177" mass="18778">MATVTHLVDRPSWNCGVCRQPWPCPDARTALLAEFGEFRSVLTVYLAAQMQNAMVELAARGLPLPGDFYERFLSWAPRPSTPRAPLRARRAPEGVGIAAILPSPGPTMTPSRGAGSLSTAADHQPARAATPTKPPASAAKTPLTIPANAATAWTAVRPGRPQHRFDRSPGTRAAEGP</sequence>
<evidence type="ECO:0000313" key="3">
    <source>
        <dbReference type="Proteomes" id="UP000609879"/>
    </source>
</evidence>
<proteinExistence type="predicted"/>
<dbReference type="RefSeq" id="WP_239168489.1">
    <property type="nucleotide sequence ID" value="NZ_BAAABO010000004.1"/>
</dbReference>
<dbReference type="Proteomes" id="UP000609879">
    <property type="component" value="Unassembled WGS sequence"/>
</dbReference>